<accession>A0AAU7KE40</accession>
<dbReference type="InterPro" id="IPR012289">
    <property type="entry name" value="Lytic_TGlycosylase_superhlx_L"/>
</dbReference>
<dbReference type="InterPro" id="IPR037061">
    <property type="entry name" value="Lytic_TGlycoase_superhlx_L_sf"/>
</dbReference>
<dbReference type="GO" id="GO:0000270">
    <property type="term" value="P:peptidoglycan metabolic process"/>
    <property type="evidence" value="ECO:0007669"/>
    <property type="project" value="InterPro"/>
</dbReference>
<proteinExistence type="inferred from homology"/>
<dbReference type="InterPro" id="IPR000189">
    <property type="entry name" value="Transglyc_AS"/>
</dbReference>
<dbReference type="Pfam" id="PF14718">
    <property type="entry name" value="SLT_L"/>
    <property type="match status" value="1"/>
</dbReference>
<dbReference type="SUPFAM" id="SSF53955">
    <property type="entry name" value="Lysozyme-like"/>
    <property type="match status" value="1"/>
</dbReference>
<dbReference type="PROSITE" id="PS00922">
    <property type="entry name" value="TRANSGLYCOSYLASE"/>
    <property type="match status" value="1"/>
</dbReference>
<sequence>MPFALFRRLVPLVAATALCMPLTATAQGSDGAMRSALEAARSGNFHNINDAAIRGHELAGYVAYYRLRDRLPNASPQEVLSYISANADAPLGDWMREQAILRYGKAGRYGDLLAVAGGVPETTAEQCYYYTAQLGQSPAVAAQGGRELWLVGRSQPDACDSLFSTLRARGEIGGTEIFERMMLAWENGEDGLVSYLGRQLGPAWSSAAAAQQSVAANPSRLASVARCVGPNCAGTASFVRAAIIATAESSPAAALSAWQQVSGSVSLPAQSRQALEREIIYYALRRDQRSLLGWIDGALAGQQDPEVFELRARLAIRDRDWAAVERTVGIMPAETQAKARWQYWLGRALALRGQQADAQAAYARAAGQRDFFGFVAADRLGQSYDLNMEDTRFSEAERAQVAGWPTVRRTEALLRVGQEGLANLEWNHAVRSAGPTDARRLADYAAGRGWHVRLVQTTIVGKMLDALPWRFPEAYREDFRRWGQANNVDPYLLMGIARRESAYNPEALSPAGARGLMQLMPGTAALVGRQVGIGDPGPYGVLDPATNIRLGSTYIRDMIARYGGNRIAAAAAYNAGPHRVDTWLARAPGEFDLFVEEIPFKETRRYVRAVLEYRVVFESLAQGSTQGVQVLTAAEKSSRYDGSMVRR</sequence>
<evidence type="ECO:0000259" key="5">
    <source>
        <dbReference type="Pfam" id="PF14718"/>
    </source>
</evidence>
<dbReference type="CDD" id="cd13401">
    <property type="entry name" value="Slt70-like"/>
    <property type="match status" value="1"/>
</dbReference>
<dbReference type="Gene3D" id="1.10.1240.20">
    <property type="entry name" value="Lytic transglycosylase, superhelical linker domain"/>
    <property type="match status" value="1"/>
</dbReference>
<feature type="chain" id="PRO_5043593805" evidence="3">
    <location>
        <begin position="27"/>
        <end position="647"/>
    </location>
</feature>
<feature type="domain" description="Transglycosylase SLT" evidence="4">
    <location>
        <begin position="479"/>
        <end position="587"/>
    </location>
</feature>
<dbReference type="Pfam" id="PF01464">
    <property type="entry name" value="SLT"/>
    <property type="match status" value="1"/>
</dbReference>
<evidence type="ECO:0000256" key="3">
    <source>
        <dbReference type="SAM" id="SignalP"/>
    </source>
</evidence>
<dbReference type="PANTHER" id="PTHR37423:SF5">
    <property type="entry name" value="SOLUBLE LYTIC MUREIN TRANSGLYCOSYLASE"/>
    <property type="match status" value="1"/>
</dbReference>
<dbReference type="SUPFAM" id="SSF48435">
    <property type="entry name" value="Bacterial muramidases"/>
    <property type="match status" value="1"/>
</dbReference>
<organism evidence="6">
    <name type="scientific">Halomonas sp. RT37</name>
    <dbReference type="NCBI Taxonomy" id="2950872"/>
    <lineage>
        <taxon>Bacteria</taxon>
        <taxon>Pseudomonadati</taxon>
        <taxon>Pseudomonadota</taxon>
        <taxon>Gammaproteobacteria</taxon>
        <taxon>Oceanospirillales</taxon>
        <taxon>Halomonadaceae</taxon>
        <taxon>Halomonas</taxon>
    </lineage>
</organism>
<evidence type="ECO:0000256" key="2">
    <source>
        <dbReference type="ARBA" id="ARBA00022729"/>
    </source>
</evidence>
<dbReference type="InterPro" id="IPR023346">
    <property type="entry name" value="Lysozyme-like_dom_sf"/>
</dbReference>
<dbReference type="InterPro" id="IPR008258">
    <property type="entry name" value="Transglycosylase_SLT_dom_1"/>
</dbReference>
<gene>
    <name evidence="6" type="ORF">NFG58_15010</name>
</gene>
<dbReference type="Gene3D" id="1.25.20.10">
    <property type="entry name" value="Bacterial muramidases"/>
    <property type="match status" value="1"/>
</dbReference>
<dbReference type="AlphaFoldDB" id="A0AAU7KE40"/>
<protein>
    <submittedName>
        <fullName evidence="6">Transglycosylase SLT domain-containing protein</fullName>
    </submittedName>
</protein>
<dbReference type="InterPro" id="IPR008939">
    <property type="entry name" value="Lytic_TGlycosylase_superhlx_U"/>
</dbReference>
<dbReference type="GO" id="GO:0042597">
    <property type="term" value="C:periplasmic space"/>
    <property type="evidence" value="ECO:0007669"/>
    <property type="project" value="InterPro"/>
</dbReference>
<feature type="domain" description="Lytic transglycosylase superhelical linker" evidence="5">
    <location>
        <begin position="401"/>
        <end position="467"/>
    </location>
</feature>
<keyword evidence="2 3" id="KW-0732">Signal</keyword>
<evidence type="ECO:0000259" key="4">
    <source>
        <dbReference type="Pfam" id="PF01464"/>
    </source>
</evidence>
<dbReference type="GO" id="GO:0016020">
    <property type="term" value="C:membrane"/>
    <property type="evidence" value="ECO:0007669"/>
    <property type="project" value="InterPro"/>
</dbReference>
<evidence type="ECO:0000256" key="1">
    <source>
        <dbReference type="ARBA" id="ARBA00007734"/>
    </source>
</evidence>
<dbReference type="EMBL" id="CP098827">
    <property type="protein sequence ID" value="XBO69920.1"/>
    <property type="molecule type" value="Genomic_DNA"/>
</dbReference>
<evidence type="ECO:0000313" key="6">
    <source>
        <dbReference type="EMBL" id="XBO69920.1"/>
    </source>
</evidence>
<dbReference type="PANTHER" id="PTHR37423">
    <property type="entry name" value="SOLUBLE LYTIC MUREIN TRANSGLYCOSYLASE-RELATED"/>
    <property type="match status" value="1"/>
</dbReference>
<name>A0AAU7KE40_9GAMM</name>
<dbReference type="GO" id="GO:0008933">
    <property type="term" value="F:peptidoglycan lytic transglycosylase activity"/>
    <property type="evidence" value="ECO:0007669"/>
    <property type="project" value="InterPro"/>
</dbReference>
<feature type="signal peptide" evidence="3">
    <location>
        <begin position="1"/>
        <end position="26"/>
    </location>
</feature>
<reference evidence="6" key="1">
    <citation type="submission" date="2022-06" db="EMBL/GenBank/DDBJ databases">
        <title>A novel DMS-producing enzyme.</title>
        <authorList>
            <person name="Zhang Y."/>
        </authorList>
    </citation>
    <scope>NUCLEOTIDE SEQUENCE</scope>
    <source>
        <strain evidence="6">RT37</strain>
    </source>
</reference>
<comment type="similarity">
    <text evidence="1">Belongs to the transglycosylase Slt family.</text>
</comment>
<dbReference type="GO" id="GO:0004553">
    <property type="term" value="F:hydrolase activity, hydrolyzing O-glycosyl compounds"/>
    <property type="evidence" value="ECO:0007669"/>
    <property type="project" value="InterPro"/>
</dbReference>
<dbReference type="Gene3D" id="1.10.530.10">
    <property type="match status" value="1"/>
</dbReference>
<dbReference type="RefSeq" id="WP_124803029.1">
    <property type="nucleotide sequence ID" value="NZ_CP098827.1"/>
</dbReference>